<feature type="transmembrane region" description="Helical" evidence="1">
    <location>
        <begin position="130"/>
        <end position="150"/>
    </location>
</feature>
<dbReference type="Gene3D" id="3.10.620.30">
    <property type="match status" value="1"/>
</dbReference>
<dbReference type="EMBL" id="JAPHEG010000004">
    <property type="protein sequence ID" value="MDF2953881.1"/>
    <property type="molecule type" value="Genomic_DNA"/>
</dbReference>
<dbReference type="InterPro" id="IPR052901">
    <property type="entry name" value="Bact_TGase-like"/>
</dbReference>
<organism evidence="3 4">
    <name type="scientific">Candidatus Thermodesulfobacterium syntrophicum</name>
    <dbReference type="NCBI Taxonomy" id="3060442"/>
    <lineage>
        <taxon>Bacteria</taxon>
        <taxon>Pseudomonadati</taxon>
        <taxon>Thermodesulfobacteriota</taxon>
        <taxon>Thermodesulfobacteria</taxon>
        <taxon>Thermodesulfobacteriales</taxon>
        <taxon>Thermodesulfobacteriaceae</taxon>
        <taxon>Thermodesulfobacterium</taxon>
    </lineage>
</organism>
<sequence length="644" mass="75376">MNKTKTYKVESIVKGLTYLTAFLTFAASFQKVSFFYYTLSFFIFSFSLFLEYKNTFVNRTLINILALTFTIFRSLFITFETLIETLIEILLFLLSLKFLEEKKFRDYMQIYLLSIIIFAGTTLISLEIIFLLYLFLYIILLNFSIIFLTYHSQERNLSFSKETLTKIFLKTGLIPLLAIPFTAFFFIILPRTDFPIFGFINKGFKAKTGFSNIVNLGAVSSIQEEDVVVFRAKMKKIDESSLYWRGIVFEIFNGKTWISLKSQSTLKGKTNFKNKKTIYQIIYLEPYGDRYLFGLDVPYKIVTSPGFSQNLIEKDFTYSLKTPILSRLKYKVYSCPSPYIPESMKKSLYLQLPSNISRNVKNLAKSLKGSTPEETIENILNFLKYGDYKYSLTNLPLSSDPISDFLFKYKRGNCEYFASSMAILLRINGIPARVIGGYKGGIYNKLGGYYLVKQKDAHMWVEAFIDGKGWVRYDPTPYLTKPSFKPKLSKIAFFWETINYYYINFILNYDIRKQLILAQKISSLVKPKRLNWKTFKNISYFLLLLSFIILSVYLTSRLPKRKPLSPEIKLINEFLKILKNKGYSKRKEEGLEEFVSKIKEPQLREKALEFVKIFETFFYKDLSLSKSEIKKLKNLIKELKHLKN</sequence>
<dbReference type="InterPro" id="IPR038765">
    <property type="entry name" value="Papain-like_cys_pep_sf"/>
</dbReference>
<evidence type="ECO:0000259" key="2">
    <source>
        <dbReference type="SMART" id="SM00460"/>
    </source>
</evidence>
<feature type="transmembrane region" description="Helical" evidence="1">
    <location>
        <begin position="538"/>
        <end position="555"/>
    </location>
</feature>
<keyword evidence="1" id="KW-0472">Membrane</keyword>
<feature type="transmembrane region" description="Helical" evidence="1">
    <location>
        <begin position="34"/>
        <end position="50"/>
    </location>
</feature>
<feature type="transmembrane region" description="Helical" evidence="1">
    <location>
        <begin position="12"/>
        <end position="28"/>
    </location>
</feature>
<dbReference type="Pfam" id="PF11992">
    <property type="entry name" value="TgpA_N"/>
    <property type="match status" value="1"/>
</dbReference>
<reference evidence="3" key="1">
    <citation type="submission" date="2022-11" db="EMBL/GenBank/DDBJ databases">
        <title>Candidatus Alkanophaga archaea from heated hydrothermal vent sediment oxidize petroleum alkanes.</title>
        <authorList>
            <person name="Zehnle H."/>
            <person name="Laso-Perez R."/>
            <person name="Lipp J."/>
            <person name="Teske A."/>
            <person name="Wegener G."/>
        </authorList>
    </citation>
    <scope>NUCLEOTIDE SEQUENCE</scope>
    <source>
        <strain evidence="3">MCA70</strain>
    </source>
</reference>
<feature type="transmembrane region" description="Helical" evidence="1">
    <location>
        <begin position="171"/>
        <end position="189"/>
    </location>
</feature>
<dbReference type="InterPro" id="IPR002931">
    <property type="entry name" value="Transglutaminase-like"/>
</dbReference>
<feature type="transmembrane region" description="Helical" evidence="1">
    <location>
        <begin position="106"/>
        <end position="124"/>
    </location>
</feature>
<name>A0AAE3P4N8_9BACT</name>
<dbReference type="Proteomes" id="UP001144110">
    <property type="component" value="Unassembled WGS sequence"/>
</dbReference>
<protein>
    <submittedName>
        <fullName evidence="3">Transglutaminase-like enzyme</fullName>
    </submittedName>
</protein>
<evidence type="ECO:0000313" key="3">
    <source>
        <dbReference type="EMBL" id="MDF2953881.1"/>
    </source>
</evidence>
<dbReference type="AlphaFoldDB" id="A0AAE3P4N8"/>
<gene>
    <name evidence="3" type="ORF">OD816_001126</name>
</gene>
<dbReference type="PANTHER" id="PTHR42736">
    <property type="entry name" value="PROTEIN-GLUTAMINE GAMMA-GLUTAMYLTRANSFERASE"/>
    <property type="match status" value="1"/>
</dbReference>
<feature type="domain" description="Transglutaminase-like" evidence="2">
    <location>
        <begin position="406"/>
        <end position="477"/>
    </location>
</feature>
<dbReference type="Pfam" id="PF01841">
    <property type="entry name" value="Transglut_core"/>
    <property type="match status" value="1"/>
</dbReference>
<dbReference type="PANTHER" id="PTHR42736:SF1">
    <property type="entry name" value="PROTEIN-GLUTAMINE GAMMA-GLUTAMYLTRANSFERASE"/>
    <property type="match status" value="1"/>
</dbReference>
<comment type="caution">
    <text evidence="3">The sequence shown here is derived from an EMBL/GenBank/DDBJ whole genome shotgun (WGS) entry which is preliminary data.</text>
</comment>
<dbReference type="SMART" id="SM00460">
    <property type="entry name" value="TGc"/>
    <property type="match status" value="1"/>
</dbReference>
<feature type="transmembrane region" description="Helical" evidence="1">
    <location>
        <begin position="82"/>
        <end position="99"/>
    </location>
</feature>
<feature type="transmembrane region" description="Helical" evidence="1">
    <location>
        <begin position="57"/>
        <end position="76"/>
    </location>
</feature>
<keyword evidence="1" id="KW-1133">Transmembrane helix</keyword>
<keyword evidence="1" id="KW-0812">Transmembrane</keyword>
<dbReference type="SUPFAM" id="SSF54001">
    <property type="entry name" value="Cysteine proteinases"/>
    <property type="match status" value="1"/>
</dbReference>
<dbReference type="InterPro" id="IPR021878">
    <property type="entry name" value="TgpA_N"/>
</dbReference>
<evidence type="ECO:0000313" key="4">
    <source>
        <dbReference type="Proteomes" id="UP001144110"/>
    </source>
</evidence>
<evidence type="ECO:0000256" key="1">
    <source>
        <dbReference type="SAM" id="Phobius"/>
    </source>
</evidence>
<proteinExistence type="predicted"/>
<accession>A0AAE3P4N8</accession>